<feature type="domain" description="DUF7582" evidence="1">
    <location>
        <begin position="26"/>
        <end position="214"/>
    </location>
</feature>
<dbReference type="EMBL" id="JARJCN010000004">
    <property type="protein sequence ID" value="KAJ7101401.1"/>
    <property type="molecule type" value="Genomic_DNA"/>
</dbReference>
<dbReference type="Pfam" id="PF24483">
    <property type="entry name" value="DUF7582"/>
    <property type="match status" value="1"/>
</dbReference>
<protein>
    <recommendedName>
        <fullName evidence="1">DUF7582 domain-containing protein</fullName>
    </recommendedName>
</protein>
<reference evidence="2" key="1">
    <citation type="submission" date="2023-03" db="EMBL/GenBank/DDBJ databases">
        <title>Massive genome expansion in bonnet fungi (Mycena s.s.) driven by repeated elements and novel gene families across ecological guilds.</title>
        <authorList>
            <consortium name="Lawrence Berkeley National Laboratory"/>
            <person name="Harder C.B."/>
            <person name="Miyauchi S."/>
            <person name="Viragh M."/>
            <person name="Kuo A."/>
            <person name="Thoen E."/>
            <person name="Andreopoulos B."/>
            <person name="Lu D."/>
            <person name="Skrede I."/>
            <person name="Drula E."/>
            <person name="Henrissat B."/>
            <person name="Morin E."/>
            <person name="Kohler A."/>
            <person name="Barry K."/>
            <person name="LaButti K."/>
            <person name="Morin E."/>
            <person name="Salamov A."/>
            <person name="Lipzen A."/>
            <person name="Mereny Z."/>
            <person name="Hegedus B."/>
            <person name="Baldrian P."/>
            <person name="Stursova M."/>
            <person name="Weitz H."/>
            <person name="Taylor A."/>
            <person name="Grigoriev I.V."/>
            <person name="Nagy L.G."/>
            <person name="Martin F."/>
            <person name="Kauserud H."/>
        </authorList>
    </citation>
    <scope>NUCLEOTIDE SEQUENCE</scope>
    <source>
        <strain evidence="2">CBHHK173m</strain>
    </source>
</reference>
<organism evidence="2 3">
    <name type="scientific">Mycena belliarum</name>
    <dbReference type="NCBI Taxonomy" id="1033014"/>
    <lineage>
        <taxon>Eukaryota</taxon>
        <taxon>Fungi</taxon>
        <taxon>Dikarya</taxon>
        <taxon>Basidiomycota</taxon>
        <taxon>Agaricomycotina</taxon>
        <taxon>Agaricomycetes</taxon>
        <taxon>Agaricomycetidae</taxon>
        <taxon>Agaricales</taxon>
        <taxon>Marasmiineae</taxon>
        <taxon>Mycenaceae</taxon>
        <taxon>Mycena</taxon>
    </lineage>
</organism>
<accession>A0AAD6UFI8</accession>
<keyword evidence="3" id="KW-1185">Reference proteome</keyword>
<proteinExistence type="predicted"/>
<evidence type="ECO:0000313" key="2">
    <source>
        <dbReference type="EMBL" id="KAJ7101401.1"/>
    </source>
</evidence>
<dbReference type="InterPro" id="IPR056004">
    <property type="entry name" value="DUF7582"/>
</dbReference>
<name>A0AAD6UFI8_9AGAR</name>
<evidence type="ECO:0000259" key="1">
    <source>
        <dbReference type="Pfam" id="PF24483"/>
    </source>
</evidence>
<sequence length="219" mass="25008">MSSTLRKISSIFNLKDSRKTEIGAKDITAGLEFISTWLEDRRPGQVFNIVVSGGTVSVLLFKNRKKTKDVDIFSPDADVLREVLEAGRRYNRENDDMPPMWINAEIVAYINGLRGSDSLLPNSIAQDVVLFESPSLVMYAADWRYQLVGKMQRAFDYNDKKDISDAVEILHQLVSQTGKQQRLSEIQTWYEYGIMLKTEHMEFINKAYHTRYGTDGIAA</sequence>
<evidence type="ECO:0000313" key="3">
    <source>
        <dbReference type="Proteomes" id="UP001222325"/>
    </source>
</evidence>
<dbReference type="Proteomes" id="UP001222325">
    <property type="component" value="Unassembled WGS sequence"/>
</dbReference>
<gene>
    <name evidence="2" type="ORF">B0H15DRAFT_1017842</name>
</gene>
<comment type="caution">
    <text evidence="2">The sequence shown here is derived from an EMBL/GenBank/DDBJ whole genome shotgun (WGS) entry which is preliminary data.</text>
</comment>
<dbReference type="AlphaFoldDB" id="A0AAD6UFI8"/>